<dbReference type="Pfam" id="PF21842">
    <property type="entry name" value="DUF6901"/>
    <property type="match status" value="1"/>
</dbReference>
<reference evidence="1 2" key="1">
    <citation type="submission" date="2019-07" db="EMBL/GenBank/DDBJ databases">
        <title>The pathways for chlorine oxyanion respiration interact through the shared metabolite chlorate.</title>
        <authorList>
            <person name="Barnum T.P."/>
            <person name="Cheng Y."/>
            <person name="Hill K.A."/>
            <person name="Lucas L.N."/>
            <person name="Carlson H.K."/>
            <person name="Coates J.D."/>
        </authorList>
    </citation>
    <scope>NUCLEOTIDE SEQUENCE [LARGE SCALE GENOMIC DNA]</scope>
    <source>
        <strain evidence="1">BK-3</strain>
    </source>
</reference>
<dbReference type="InterPro" id="IPR054196">
    <property type="entry name" value="DUF6901"/>
</dbReference>
<protein>
    <submittedName>
        <fullName evidence="1">Uncharacterized protein</fullName>
    </submittedName>
</protein>
<dbReference type="EMBL" id="VMRY01000122">
    <property type="protein sequence ID" value="TVT49421.1"/>
    <property type="molecule type" value="Genomic_DNA"/>
</dbReference>
<proteinExistence type="predicted"/>
<evidence type="ECO:0000313" key="1">
    <source>
        <dbReference type="EMBL" id="TVT49421.1"/>
    </source>
</evidence>
<sequence>MGTIDIQYRFGLSAETVHEIDIHLDPTSLNRVAIDSSALPDWTNLENEQCVHCPLTPDNHPHCPVAMGLTEIIQNLDGIVSFDEIDLEVITEERRVTQHTTAQRAISSLLGLLMATSGCPHTAFFKPMARFHLPLASEENTIYRAAGMYLLAQFFLKKEGLTSDPGLHGLRKIYENMHIVNLHIAKRLKSATVTDSSVNAIVLLDSFTNTLPYVIEDHLDEISYLFSAYHTENYQQLLQESKD</sequence>
<dbReference type="Proteomes" id="UP000317355">
    <property type="component" value="Unassembled WGS sequence"/>
</dbReference>
<name>A0A558CKZ4_9GAMM</name>
<accession>A0A558CKZ4</accession>
<evidence type="ECO:0000313" key="2">
    <source>
        <dbReference type="Proteomes" id="UP000317355"/>
    </source>
</evidence>
<comment type="caution">
    <text evidence="1">The sequence shown here is derived from an EMBL/GenBank/DDBJ whole genome shotgun (WGS) entry which is preliminary data.</text>
</comment>
<dbReference type="AlphaFoldDB" id="A0A558CKZ4"/>
<gene>
    <name evidence="1" type="ORF">FHK82_17230</name>
</gene>
<organism evidence="1 2">
    <name type="scientific">Sedimenticola thiotaurini</name>
    <dbReference type="NCBI Taxonomy" id="1543721"/>
    <lineage>
        <taxon>Bacteria</taxon>
        <taxon>Pseudomonadati</taxon>
        <taxon>Pseudomonadota</taxon>
        <taxon>Gammaproteobacteria</taxon>
        <taxon>Chromatiales</taxon>
        <taxon>Sedimenticolaceae</taxon>
        <taxon>Sedimenticola</taxon>
    </lineage>
</organism>